<dbReference type="PANTHER" id="PTHR12542:SF96">
    <property type="entry name" value="EXOCYST COMPLEX COMPONENT EXO70B1"/>
    <property type="match status" value="1"/>
</dbReference>
<evidence type="ECO:0000256" key="2">
    <source>
        <dbReference type="ARBA" id="ARBA00022448"/>
    </source>
</evidence>
<dbReference type="InterPro" id="IPR016159">
    <property type="entry name" value="Cullin_repeat-like_dom_sf"/>
</dbReference>
<protein>
    <recommendedName>
        <fullName evidence="3">Exocyst subunit Exo70 family protein</fullName>
    </recommendedName>
</protein>
<feature type="domain" description="Exocyst complex subunit Exo70 C-terminal" evidence="4">
    <location>
        <begin position="1"/>
        <end position="79"/>
    </location>
</feature>
<dbReference type="SUPFAM" id="SSF74788">
    <property type="entry name" value="Cullin repeat-like"/>
    <property type="match status" value="1"/>
</dbReference>
<organism evidence="5 6">
    <name type="scientific">Vanilla planifolia</name>
    <name type="common">Vanilla</name>
    <dbReference type="NCBI Taxonomy" id="51239"/>
    <lineage>
        <taxon>Eukaryota</taxon>
        <taxon>Viridiplantae</taxon>
        <taxon>Streptophyta</taxon>
        <taxon>Embryophyta</taxon>
        <taxon>Tracheophyta</taxon>
        <taxon>Spermatophyta</taxon>
        <taxon>Magnoliopsida</taxon>
        <taxon>Liliopsida</taxon>
        <taxon>Asparagales</taxon>
        <taxon>Orchidaceae</taxon>
        <taxon>Vanilloideae</taxon>
        <taxon>Vanilleae</taxon>
        <taxon>Vanilla</taxon>
    </lineage>
</organism>
<accession>A0A835QC49</accession>
<sequence>MRERLKVFDVYLEETWRAQTGWVVADEQLRTELKAAAANMVLPAYRRFLGVYRGVIDGGKISEKTLRHSPQEVEARINELFEGRKKTPAK</sequence>
<dbReference type="GO" id="GO:0006887">
    <property type="term" value="P:exocytosis"/>
    <property type="evidence" value="ECO:0007669"/>
    <property type="project" value="UniProtKB-KW"/>
</dbReference>
<keyword evidence="2 3" id="KW-0813">Transport</keyword>
<name>A0A835QC49_VANPL</name>
<evidence type="ECO:0000313" key="5">
    <source>
        <dbReference type="EMBL" id="KAG0467985.1"/>
    </source>
</evidence>
<comment type="function">
    <text evidence="3">Component of the exocyst complex.</text>
</comment>
<keyword evidence="3" id="KW-0268">Exocytosis</keyword>
<evidence type="ECO:0000259" key="4">
    <source>
        <dbReference type="Pfam" id="PF03081"/>
    </source>
</evidence>
<keyword evidence="3" id="KW-0653">Protein transport</keyword>
<dbReference type="GO" id="GO:0015031">
    <property type="term" value="P:protein transport"/>
    <property type="evidence" value="ECO:0007669"/>
    <property type="project" value="UniProtKB-KW"/>
</dbReference>
<evidence type="ECO:0000256" key="3">
    <source>
        <dbReference type="RuleBase" id="RU365026"/>
    </source>
</evidence>
<dbReference type="GO" id="GO:0000145">
    <property type="term" value="C:exocyst"/>
    <property type="evidence" value="ECO:0007669"/>
    <property type="project" value="InterPro"/>
</dbReference>
<dbReference type="GO" id="GO:0005546">
    <property type="term" value="F:phosphatidylinositol-4,5-bisphosphate binding"/>
    <property type="evidence" value="ECO:0007669"/>
    <property type="project" value="InterPro"/>
</dbReference>
<dbReference type="Proteomes" id="UP000639772">
    <property type="component" value="Chromosome 9"/>
</dbReference>
<dbReference type="EMBL" id="JADCNM010000009">
    <property type="protein sequence ID" value="KAG0467985.1"/>
    <property type="molecule type" value="Genomic_DNA"/>
</dbReference>
<comment type="caution">
    <text evidence="5">The sequence shown here is derived from an EMBL/GenBank/DDBJ whole genome shotgun (WGS) entry which is preliminary data.</text>
</comment>
<dbReference type="InterPro" id="IPR004140">
    <property type="entry name" value="Exo70"/>
</dbReference>
<reference evidence="5 6" key="1">
    <citation type="journal article" date="2020" name="Nat. Food">
        <title>A phased Vanilla planifolia genome enables genetic improvement of flavour and production.</title>
        <authorList>
            <person name="Hasing T."/>
            <person name="Tang H."/>
            <person name="Brym M."/>
            <person name="Khazi F."/>
            <person name="Huang T."/>
            <person name="Chambers A.H."/>
        </authorList>
    </citation>
    <scope>NUCLEOTIDE SEQUENCE [LARGE SCALE GENOMIC DNA]</scope>
    <source>
        <tissue evidence="5">Leaf</tissue>
    </source>
</reference>
<dbReference type="Pfam" id="PF03081">
    <property type="entry name" value="Exo70_C"/>
    <property type="match status" value="1"/>
</dbReference>
<evidence type="ECO:0000256" key="1">
    <source>
        <dbReference type="ARBA" id="ARBA00006756"/>
    </source>
</evidence>
<dbReference type="InterPro" id="IPR046364">
    <property type="entry name" value="Exo70_C"/>
</dbReference>
<dbReference type="Gene3D" id="1.20.1280.170">
    <property type="entry name" value="Exocyst complex component Exo70"/>
    <property type="match status" value="1"/>
</dbReference>
<comment type="similarity">
    <text evidence="1 3">Belongs to the EXO70 family.</text>
</comment>
<dbReference type="AlphaFoldDB" id="A0A835QC49"/>
<evidence type="ECO:0000313" key="6">
    <source>
        <dbReference type="Proteomes" id="UP000639772"/>
    </source>
</evidence>
<gene>
    <name evidence="5" type="ORF">HPP92_017313</name>
</gene>
<dbReference type="PANTHER" id="PTHR12542">
    <property type="entry name" value="EXOCYST COMPLEX PROTEIN EXO70"/>
    <property type="match status" value="1"/>
</dbReference>
<proteinExistence type="inferred from homology"/>
<dbReference type="OrthoDB" id="1922221at2759"/>